<name>A0A7R9GEK8_9CRUS</name>
<dbReference type="AlphaFoldDB" id="A0A7R9GEK8"/>
<dbReference type="Proteomes" id="UP000678499">
    <property type="component" value="Unassembled WGS sequence"/>
</dbReference>
<comment type="subcellular location">
    <subcellularLocation>
        <location evidence="1">Mitochondrion</location>
    </subcellularLocation>
</comment>
<dbReference type="OrthoDB" id="270763at2759"/>
<dbReference type="InterPro" id="IPR038340">
    <property type="entry name" value="MRP-L47_sf"/>
</dbReference>
<dbReference type="Gene3D" id="6.10.330.20">
    <property type="match status" value="1"/>
</dbReference>
<protein>
    <recommendedName>
        <fullName evidence="6">Large ribosomal subunit protein uL29m</fullName>
    </recommendedName>
</protein>
<evidence type="ECO:0000256" key="4">
    <source>
        <dbReference type="ARBA" id="ARBA00023128"/>
    </source>
</evidence>
<keyword evidence="8" id="KW-1185">Reference proteome</keyword>
<evidence type="ECO:0000256" key="3">
    <source>
        <dbReference type="ARBA" id="ARBA00022980"/>
    </source>
</evidence>
<organism evidence="7">
    <name type="scientific">Notodromas monacha</name>
    <dbReference type="NCBI Taxonomy" id="399045"/>
    <lineage>
        <taxon>Eukaryota</taxon>
        <taxon>Metazoa</taxon>
        <taxon>Ecdysozoa</taxon>
        <taxon>Arthropoda</taxon>
        <taxon>Crustacea</taxon>
        <taxon>Oligostraca</taxon>
        <taxon>Ostracoda</taxon>
        <taxon>Podocopa</taxon>
        <taxon>Podocopida</taxon>
        <taxon>Cypridocopina</taxon>
        <taxon>Cypridoidea</taxon>
        <taxon>Cyprididae</taxon>
        <taxon>Notodromas</taxon>
    </lineage>
</organism>
<proteinExistence type="inferred from homology"/>
<keyword evidence="3" id="KW-0689">Ribosomal protein</keyword>
<evidence type="ECO:0000313" key="8">
    <source>
        <dbReference type="Proteomes" id="UP000678499"/>
    </source>
</evidence>
<dbReference type="PANTHER" id="PTHR21183">
    <property type="entry name" value="RIBOSOMAL PROTEIN L47, MITOCHONDRIAL-RELATED"/>
    <property type="match status" value="1"/>
</dbReference>
<gene>
    <name evidence="7" type="ORF">NMOB1V02_LOCUS7355</name>
</gene>
<keyword evidence="5" id="KW-0687">Ribonucleoprotein</keyword>
<evidence type="ECO:0000256" key="2">
    <source>
        <dbReference type="ARBA" id="ARBA00009254"/>
    </source>
</evidence>
<reference evidence="7" key="1">
    <citation type="submission" date="2020-11" db="EMBL/GenBank/DDBJ databases">
        <authorList>
            <person name="Tran Van P."/>
        </authorList>
    </citation>
    <scope>NUCLEOTIDE SEQUENCE</scope>
</reference>
<dbReference type="EMBL" id="OA883781">
    <property type="protein sequence ID" value="CAD7279687.1"/>
    <property type="molecule type" value="Genomic_DNA"/>
</dbReference>
<dbReference type="GO" id="GO:0032543">
    <property type="term" value="P:mitochondrial translation"/>
    <property type="evidence" value="ECO:0007669"/>
    <property type="project" value="TreeGrafter"/>
</dbReference>
<comment type="similarity">
    <text evidence="2">Belongs to the universal ribosomal protein uL29 family.</text>
</comment>
<dbReference type="InterPro" id="IPR010729">
    <property type="entry name" value="Ribosomal_uL29_mit"/>
</dbReference>
<sequence>MKTMNALLRNSIHLRRRAVCKCHRRASTQPAKEVTTTEDEPVVQAPVKQYCSEGVKGLMEFFDERSTWGQTEVKVGRSWRMPELRLKSNVDLHKLWYVLLKEKNMLITLEKECNDEARIFPNPERIDKIDESMKNVEDVVRERNRAYFELETGETGEQPGKWALSWLGLRVFHSSREYLVPKQFNETARKMLFYANRLDDGFRQWDMDVKYFHARIKEKEASRNAYWTRFQTETVIAVLKKFPNADLEAVQRDYPLADVEKILKSEYMQDLKLWQKLDREPVTA</sequence>
<evidence type="ECO:0000256" key="5">
    <source>
        <dbReference type="ARBA" id="ARBA00023274"/>
    </source>
</evidence>
<evidence type="ECO:0000256" key="1">
    <source>
        <dbReference type="ARBA" id="ARBA00004173"/>
    </source>
</evidence>
<dbReference type="GO" id="GO:0003735">
    <property type="term" value="F:structural constituent of ribosome"/>
    <property type="evidence" value="ECO:0007669"/>
    <property type="project" value="InterPro"/>
</dbReference>
<dbReference type="Pfam" id="PF06984">
    <property type="entry name" value="MRP-L47"/>
    <property type="match status" value="1"/>
</dbReference>
<keyword evidence="4" id="KW-0496">Mitochondrion</keyword>
<evidence type="ECO:0000256" key="6">
    <source>
        <dbReference type="ARBA" id="ARBA00035289"/>
    </source>
</evidence>
<dbReference type="PANTHER" id="PTHR21183:SF18">
    <property type="entry name" value="LARGE RIBOSOMAL SUBUNIT PROTEIN UL29M"/>
    <property type="match status" value="1"/>
</dbReference>
<accession>A0A7R9GEK8</accession>
<dbReference type="EMBL" id="CAJPEX010001744">
    <property type="protein sequence ID" value="CAG0919839.1"/>
    <property type="molecule type" value="Genomic_DNA"/>
</dbReference>
<evidence type="ECO:0000313" key="7">
    <source>
        <dbReference type="EMBL" id="CAD7279687.1"/>
    </source>
</evidence>
<dbReference type="GO" id="GO:0005762">
    <property type="term" value="C:mitochondrial large ribosomal subunit"/>
    <property type="evidence" value="ECO:0007669"/>
    <property type="project" value="TreeGrafter"/>
</dbReference>